<dbReference type="AlphaFoldDB" id="A0A1H0RSX8"/>
<proteinExistence type="predicted"/>
<dbReference type="RefSeq" id="WP_092223132.1">
    <property type="nucleotide sequence ID" value="NZ_FNJI01000016.1"/>
</dbReference>
<dbReference type="STRING" id="91360.SAMN05660330_02407"/>
<name>A0A1H0RSX8_9BACT</name>
<dbReference type="Pfam" id="PF11010">
    <property type="entry name" value="DUF2848"/>
    <property type="match status" value="1"/>
</dbReference>
<organism evidence="1 2">
    <name type="scientific">Desulforhopalus singaporensis</name>
    <dbReference type="NCBI Taxonomy" id="91360"/>
    <lineage>
        <taxon>Bacteria</taxon>
        <taxon>Pseudomonadati</taxon>
        <taxon>Thermodesulfobacteriota</taxon>
        <taxon>Desulfobulbia</taxon>
        <taxon>Desulfobulbales</taxon>
        <taxon>Desulfocapsaceae</taxon>
        <taxon>Desulforhopalus</taxon>
    </lineage>
</organism>
<dbReference type="EMBL" id="FNJI01000016">
    <property type="protein sequence ID" value="SDP32459.1"/>
    <property type="molecule type" value="Genomic_DNA"/>
</dbReference>
<gene>
    <name evidence="1" type="ORF">SAMN05660330_02407</name>
</gene>
<evidence type="ECO:0000313" key="1">
    <source>
        <dbReference type="EMBL" id="SDP32459.1"/>
    </source>
</evidence>
<keyword evidence="2" id="KW-1185">Reference proteome</keyword>
<dbReference type="OrthoDB" id="9792678at2"/>
<evidence type="ECO:0000313" key="2">
    <source>
        <dbReference type="Proteomes" id="UP000199073"/>
    </source>
</evidence>
<dbReference type="InterPro" id="IPR021269">
    <property type="entry name" value="DUF2848"/>
</dbReference>
<evidence type="ECO:0008006" key="3">
    <source>
        <dbReference type="Google" id="ProtNLM"/>
    </source>
</evidence>
<reference evidence="1 2" key="1">
    <citation type="submission" date="2016-10" db="EMBL/GenBank/DDBJ databases">
        <authorList>
            <person name="de Groot N.N."/>
        </authorList>
    </citation>
    <scope>NUCLEOTIDE SEQUENCE [LARGE SCALE GENOMIC DNA]</scope>
    <source>
        <strain evidence="1 2">DSM 12130</strain>
    </source>
</reference>
<accession>A0A1H0RSX8</accession>
<dbReference type="Proteomes" id="UP000199073">
    <property type="component" value="Unassembled WGS sequence"/>
</dbReference>
<sequence length="231" mass="25804">MDIGLTVQKIDSSTTVSYTVDRMVNAGFTGRDQEEVRHHLEELRSKGIDVPEKTPLVYPVIANTLSCAAEIEVYGGETSGEIEYVLLVDDTGRVYVGIGSDHTCRALEQTDIPRAKQICPNLMAPTVWDLADVEDHWDDLVMECTVTKDNREILYQKGGLGLLMSPRELMDFVGSTVKGSLNNTVIFSGTVKMETEAFIYADRFSGRLTDTRLNRSLEFSYDIKPMDYMVG</sequence>
<protein>
    <recommendedName>
        <fullName evidence="3">DUF2848 domain-containing protein</fullName>
    </recommendedName>
</protein>